<dbReference type="PROSITE" id="PS51257">
    <property type="entry name" value="PROKAR_LIPOPROTEIN"/>
    <property type="match status" value="1"/>
</dbReference>
<keyword evidence="3" id="KW-1185">Reference proteome</keyword>
<evidence type="ECO:0000313" key="2">
    <source>
        <dbReference type="EMBL" id="TWH76718.1"/>
    </source>
</evidence>
<dbReference type="AlphaFoldDB" id="A0A562J0J6"/>
<proteinExistence type="predicted"/>
<dbReference type="Pfam" id="PF07119">
    <property type="entry name" value="DUF1375"/>
    <property type="match status" value="1"/>
</dbReference>
<dbReference type="RefSeq" id="WP_144570503.1">
    <property type="nucleotide sequence ID" value="NZ_VLKG01000002.1"/>
</dbReference>
<keyword evidence="1" id="KW-0732">Signal</keyword>
<accession>A0A562J0J6</accession>
<protein>
    <submittedName>
        <fullName evidence="2">Uncharacterized protein YceK</fullName>
    </submittedName>
</protein>
<reference evidence="2 3" key="1">
    <citation type="submission" date="2019-07" db="EMBL/GenBank/DDBJ databases">
        <title>Genomic Encyclopedia of Type Strains, Phase I: the one thousand microbial genomes (KMG-I) project.</title>
        <authorList>
            <person name="Kyrpides N."/>
        </authorList>
    </citation>
    <scope>NUCLEOTIDE SEQUENCE [LARGE SCALE GENOMIC DNA]</scope>
    <source>
        <strain evidence="2 3">DSM 375</strain>
    </source>
</reference>
<comment type="caution">
    <text evidence="2">The sequence shown here is derived from an EMBL/GenBank/DDBJ whole genome shotgun (WGS) entry which is preliminary data.</text>
</comment>
<feature type="chain" id="PRO_5021840486" evidence="1">
    <location>
        <begin position="22"/>
        <end position="98"/>
    </location>
</feature>
<evidence type="ECO:0000313" key="3">
    <source>
        <dbReference type="Proteomes" id="UP000319627"/>
    </source>
</evidence>
<organism evidence="2 3">
    <name type="scientific">Azomonas agilis</name>
    <dbReference type="NCBI Taxonomy" id="116849"/>
    <lineage>
        <taxon>Bacteria</taxon>
        <taxon>Pseudomonadati</taxon>
        <taxon>Pseudomonadota</taxon>
        <taxon>Gammaproteobacteria</taxon>
        <taxon>Pseudomonadales</taxon>
        <taxon>Pseudomonadaceae</taxon>
        <taxon>Azomonas</taxon>
    </lineage>
</organism>
<evidence type="ECO:0000256" key="1">
    <source>
        <dbReference type="SAM" id="SignalP"/>
    </source>
</evidence>
<feature type="signal peptide" evidence="1">
    <location>
        <begin position="1"/>
        <end position="21"/>
    </location>
</feature>
<dbReference type="EMBL" id="VLKG01000002">
    <property type="protein sequence ID" value="TWH76718.1"/>
    <property type="molecule type" value="Genomic_DNA"/>
</dbReference>
<sequence length="98" mass="10407">MINQRAFVALLVLLYALSGCASFRTLDAAKPGKPLIYSGTRLDWYHLNGGCCPMDRFGAEPPTYALLDLPFSFVADTLALPATICAELGLGLNVSGGL</sequence>
<dbReference type="OrthoDB" id="5570472at2"/>
<dbReference type="InterPro" id="IPR010780">
    <property type="entry name" value="DUF1375"/>
</dbReference>
<gene>
    <name evidence="2" type="ORF">LX59_00763</name>
</gene>
<dbReference type="Proteomes" id="UP000319627">
    <property type="component" value="Unassembled WGS sequence"/>
</dbReference>
<name>A0A562J0J6_9GAMM</name>